<feature type="domain" description="CHK kinase-like" evidence="1">
    <location>
        <begin position="140"/>
        <end position="336"/>
    </location>
</feature>
<dbReference type="RefSeq" id="XP_011294429.2">
    <property type="nucleotide sequence ID" value="XM_011296127.3"/>
</dbReference>
<dbReference type="STRING" id="7370.A0A1I8N695"/>
<evidence type="ECO:0000313" key="3">
    <source>
        <dbReference type="RefSeq" id="XP_011294429.2"/>
    </source>
</evidence>
<protein>
    <submittedName>
        <fullName evidence="3">Uncharacterized protein LOC101893440</fullName>
    </submittedName>
</protein>
<dbReference type="OrthoDB" id="411145at2759"/>
<dbReference type="VEuPathDB" id="VectorBase:MDOA011989"/>
<keyword evidence="2" id="KW-1185">Reference proteome</keyword>
<dbReference type="PANTHER" id="PTHR11012:SF13">
    <property type="entry name" value="CHK KINASE-LIKE DOMAIN-CONTAINING PROTEIN-RELATED"/>
    <property type="match status" value="1"/>
</dbReference>
<dbReference type="InterPro" id="IPR004119">
    <property type="entry name" value="EcKL"/>
</dbReference>
<organism evidence="2 3">
    <name type="scientific">Musca domestica</name>
    <name type="common">House fly</name>
    <dbReference type="NCBI Taxonomy" id="7370"/>
    <lineage>
        <taxon>Eukaryota</taxon>
        <taxon>Metazoa</taxon>
        <taxon>Ecdysozoa</taxon>
        <taxon>Arthropoda</taxon>
        <taxon>Hexapoda</taxon>
        <taxon>Insecta</taxon>
        <taxon>Pterygota</taxon>
        <taxon>Neoptera</taxon>
        <taxon>Endopterygota</taxon>
        <taxon>Diptera</taxon>
        <taxon>Brachycera</taxon>
        <taxon>Muscomorpha</taxon>
        <taxon>Muscoidea</taxon>
        <taxon>Muscidae</taxon>
        <taxon>Musca</taxon>
    </lineage>
</organism>
<dbReference type="Pfam" id="PF02958">
    <property type="entry name" value="EcKL"/>
    <property type="match status" value="2"/>
</dbReference>
<dbReference type="InterPro" id="IPR015897">
    <property type="entry name" value="CHK_kinase-like"/>
</dbReference>
<dbReference type="GeneID" id="101893440"/>
<reference evidence="3" key="1">
    <citation type="submission" date="2025-08" db="UniProtKB">
        <authorList>
            <consortium name="RefSeq"/>
        </authorList>
    </citation>
    <scope>IDENTIFICATION</scope>
    <source>
        <strain evidence="3">Aabys</strain>
        <tissue evidence="3">Whole body</tissue>
    </source>
</reference>
<dbReference type="Gene3D" id="3.90.1200.10">
    <property type="match status" value="2"/>
</dbReference>
<name>A0A9J7IA21_MUSDO</name>
<evidence type="ECO:0000313" key="2">
    <source>
        <dbReference type="Proteomes" id="UP001652621"/>
    </source>
</evidence>
<feature type="domain" description="CHK kinase-like" evidence="1">
    <location>
        <begin position="557"/>
        <end position="756"/>
    </location>
</feature>
<accession>A0A9J7IA21</accession>
<dbReference type="Proteomes" id="UP001652621">
    <property type="component" value="Unplaced"/>
</dbReference>
<dbReference type="SMART" id="SM00587">
    <property type="entry name" value="CHK"/>
    <property type="match status" value="2"/>
</dbReference>
<dbReference type="InterPro" id="IPR011009">
    <property type="entry name" value="Kinase-like_dom_sf"/>
</dbReference>
<dbReference type="PANTHER" id="PTHR11012">
    <property type="entry name" value="PROTEIN KINASE-LIKE DOMAIN-CONTAINING"/>
    <property type="match status" value="1"/>
</dbReference>
<gene>
    <name evidence="3" type="primary">LOC101893440</name>
</gene>
<dbReference type="VEuPathDB" id="VectorBase:MDOMA2_006178"/>
<proteinExistence type="predicted"/>
<dbReference type="eggNOG" id="ENOG502RZD1">
    <property type="taxonomic scope" value="Eukaryota"/>
</dbReference>
<evidence type="ECO:0000259" key="1">
    <source>
        <dbReference type="SMART" id="SM00587"/>
    </source>
</evidence>
<dbReference type="SUPFAM" id="SSF56112">
    <property type="entry name" value="Protein kinase-like (PK-like)"/>
    <property type="match status" value="2"/>
</dbReference>
<sequence length="846" mass="97825">MSDNTVTWQAPEWLNDSELLEKILKDYLGDGEVKIEKIDWEPATANGENYASIMTRIKIYFRLGQSEEIQDLSFIIKCCYDSDPVLQNLMKSYNLYQTEMKMYEQVLPQITKILQEADEGALQEQLFAKTLNVNYERATIIFEDLSAKNYVMGNRLVGFDKLHARFVMEKLAKFHAAAAVLNEQLNGALQQFDRGLFNEHTRGLGCMFEYMIEESARYALTVESLGKYYHDKIMKLLPHVVEYGTKAYATNSPHHFYTLCHGDLWINNIMVKYGNTNSTGENEEESHQQLEDVLFVDFQFSSWTSPAIDLHYFFNTSIEFMFIPSTIDSMEGTLLKVNLEKSVSYDSHMMKDPISVPFGGVAAVTGILSDQAIATSDQCDDADVHCLIGDSERARNFRQNCYKNKRHQKIVQHFLPYLDRGNMCENNVWQAPKWLTNEYLQEVLKDYLKDQTVQITKVDIRPATANGENYASVMSRIKISFSREGNAETETLSFIMKYSYENDPVVSKIMSGYDIYNTEMKMYEQILPQLAEVLKESGDMEKLFAQTLKVDYERSTIIFEDLTVEGYEMADRTRGLDLPHIRMSMKKLAKFHAAAAVLNERQGGLLEQFDHGMFNRHTKGFCCVFEYLTQEAAHFAKNCPELGEYYADKLDKLTSKIVEYCTKAYAPNPWNFYSLNHGDLWTNNIMMLYEKCEGGKEKSLKDIMLIDFQLCNWSSVAVDIHYLFNTSLQSDLLVDIEVQEKLIQYYHGILSETLRKLKYKGHIPSLHEIFVQWEESRILAVNGLLAHRSIMTTNNSEDADIHSLLDDDERARKFRRTCFSGNKEYQNVLKKLLPLFDRRGLLDLQK</sequence>